<reference evidence="1" key="1">
    <citation type="submission" date="2023-10" db="EMBL/GenBank/DDBJ databases">
        <authorList>
            <person name="Rodriguez Cubillos JULIANA M."/>
            <person name="De Vega J."/>
        </authorList>
    </citation>
    <scope>NUCLEOTIDE SEQUENCE</scope>
</reference>
<sequence>MLFPPSVSLRNGPTNDSPMLSGPAKPSPSGGKALRPNKKQLSWRQYVDPSFSLISFLETPLASFSASHKRKRA</sequence>
<comment type="caution">
    <text evidence="1">The sequence shown here is derived from an EMBL/GenBank/DDBJ whole genome shotgun (WGS) entry which is preliminary data.</text>
</comment>
<gene>
    <name evidence="1" type="ORF">MILVUS5_LOCUS12619</name>
</gene>
<name>A0ACB0JI67_TRIPR</name>
<dbReference type="Proteomes" id="UP001177021">
    <property type="component" value="Unassembled WGS sequence"/>
</dbReference>
<dbReference type="EMBL" id="CASHSV030000034">
    <property type="protein sequence ID" value="CAJ2643359.1"/>
    <property type="molecule type" value="Genomic_DNA"/>
</dbReference>
<organism evidence="1 2">
    <name type="scientific">Trifolium pratense</name>
    <name type="common">Red clover</name>
    <dbReference type="NCBI Taxonomy" id="57577"/>
    <lineage>
        <taxon>Eukaryota</taxon>
        <taxon>Viridiplantae</taxon>
        <taxon>Streptophyta</taxon>
        <taxon>Embryophyta</taxon>
        <taxon>Tracheophyta</taxon>
        <taxon>Spermatophyta</taxon>
        <taxon>Magnoliopsida</taxon>
        <taxon>eudicotyledons</taxon>
        <taxon>Gunneridae</taxon>
        <taxon>Pentapetalae</taxon>
        <taxon>rosids</taxon>
        <taxon>fabids</taxon>
        <taxon>Fabales</taxon>
        <taxon>Fabaceae</taxon>
        <taxon>Papilionoideae</taxon>
        <taxon>50 kb inversion clade</taxon>
        <taxon>NPAAA clade</taxon>
        <taxon>Hologalegina</taxon>
        <taxon>IRL clade</taxon>
        <taxon>Trifolieae</taxon>
        <taxon>Trifolium</taxon>
    </lineage>
</organism>
<evidence type="ECO:0000313" key="1">
    <source>
        <dbReference type="EMBL" id="CAJ2643359.1"/>
    </source>
</evidence>
<accession>A0ACB0JI67</accession>
<protein>
    <submittedName>
        <fullName evidence="1">Uncharacterized protein</fullName>
    </submittedName>
</protein>
<proteinExistence type="predicted"/>
<keyword evidence="2" id="KW-1185">Reference proteome</keyword>
<evidence type="ECO:0000313" key="2">
    <source>
        <dbReference type="Proteomes" id="UP001177021"/>
    </source>
</evidence>